<dbReference type="GeneID" id="8743929"/>
<dbReference type="PANTHER" id="PTHR42923">
    <property type="entry name" value="PROTOPORPHYRINOGEN OXIDASE"/>
    <property type="match status" value="1"/>
</dbReference>
<feature type="domain" description="Amine oxidase" evidence="2">
    <location>
        <begin position="90"/>
        <end position="467"/>
    </location>
</feature>
<name>D2RPM1_HALTV</name>
<dbReference type="InterPro" id="IPR002937">
    <property type="entry name" value="Amino_oxidase"/>
</dbReference>
<reference evidence="3 4" key="1">
    <citation type="journal article" date="2010" name="Stand. Genomic Sci.">
        <title>Complete genome sequence of Haloterrigena turkmenica type strain (4k).</title>
        <authorList>
            <person name="Saunders E."/>
            <person name="Tindall B.J."/>
            <person name="Fahnrich R."/>
            <person name="Lapidus A."/>
            <person name="Copeland A."/>
            <person name="Del Rio T.G."/>
            <person name="Lucas S."/>
            <person name="Chen F."/>
            <person name="Tice H."/>
            <person name="Cheng J.F."/>
            <person name="Han C."/>
            <person name="Detter J.C."/>
            <person name="Bruce D."/>
            <person name="Goodwin L."/>
            <person name="Chain P."/>
            <person name="Pitluck S."/>
            <person name="Pati A."/>
            <person name="Ivanova N."/>
            <person name="Mavromatis K."/>
            <person name="Chen A."/>
            <person name="Palaniappan K."/>
            <person name="Land M."/>
            <person name="Hauser L."/>
            <person name="Chang Y.J."/>
            <person name="Jeffries C.D."/>
            <person name="Brettin T."/>
            <person name="Rohde M."/>
            <person name="Goker M."/>
            <person name="Bristow J."/>
            <person name="Eisen J.A."/>
            <person name="Markowitz V."/>
            <person name="Hugenholtz P."/>
            <person name="Klenk H.P."/>
            <person name="Kyrpides N.C."/>
        </authorList>
    </citation>
    <scope>NUCLEOTIDE SEQUENCE [LARGE SCALE GENOMIC DNA]</scope>
    <source>
        <strain evidence="4">ATCC 51198 / DSM 5511 / JCM 9101 / NCIMB 13204 / VKM B-1734 / 4k</strain>
    </source>
</reference>
<dbReference type="SUPFAM" id="SSF51905">
    <property type="entry name" value="FAD/NAD(P)-binding domain"/>
    <property type="match status" value="1"/>
</dbReference>
<dbReference type="STRING" id="543526.Htur_3309"/>
<dbReference type="PANTHER" id="PTHR42923:SF3">
    <property type="entry name" value="PROTOPORPHYRINOGEN OXIDASE"/>
    <property type="match status" value="1"/>
</dbReference>
<evidence type="ECO:0000259" key="2">
    <source>
        <dbReference type="Pfam" id="PF01593"/>
    </source>
</evidence>
<evidence type="ECO:0000313" key="4">
    <source>
        <dbReference type="Proteomes" id="UP000001903"/>
    </source>
</evidence>
<dbReference type="EMBL" id="CP001860">
    <property type="protein sequence ID" value="ADB62173.1"/>
    <property type="molecule type" value="Genomic_DNA"/>
</dbReference>
<feature type="compositionally biased region" description="Low complexity" evidence="1">
    <location>
        <begin position="73"/>
        <end position="82"/>
    </location>
</feature>
<feature type="region of interest" description="Disordered" evidence="1">
    <location>
        <begin position="34"/>
        <end position="88"/>
    </location>
</feature>
<dbReference type="AlphaFoldDB" id="D2RPM1"/>
<gene>
    <name evidence="3" type="ordered locus">Htur_3309</name>
</gene>
<dbReference type="Pfam" id="PF01593">
    <property type="entry name" value="Amino_oxidase"/>
    <property type="match status" value="1"/>
</dbReference>
<evidence type="ECO:0000256" key="1">
    <source>
        <dbReference type="SAM" id="MobiDB-lite"/>
    </source>
</evidence>
<dbReference type="Gene3D" id="3.50.50.60">
    <property type="entry name" value="FAD/NAD(P)-binding domain"/>
    <property type="match status" value="2"/>
</dbReference>
<accession>D2RPM1</accession>
<organism evidence="3 4">
    <name type="scientific">Haloterrigena turkmenica (strain ATCC 51198 / DSM 5511 / JCM 9101 / NCIMB 13204 / VKM B-1734 / 4k)</name>
    <name type="common">Halococcus turkmenicus</name>
    <dbReference type="NCBI Taxonomy" id="543526"/>
    <lineage>
        <taxon>Archaea</taxon>
        <taxon>Methanobacteriati</taxon>
        <taxon>Methanobacteriota</taxon>
        <taxon>Stenosarchaea group</taxon>
        <taxon>Halobacteria</taxon>
        <taxon>Halobacteriales</taxon>
        <taxon>Natrialbaceae</taxon>
        <taxon>Haloterrigena</taxon>
    </lineage>
</organism>
<dbReference type="GO" id="GO:0016491">
    <property type="term" value="F:oxidoreductase activity"/>
    <property type="evidence" value="ECO:0007669"/>
    <property type="project" value="InterPro"/>
</dbReference>
<dbReference type="eggNOG" id="arCOG01522">
    <property type="taxonomic scope" value="Archaea"/>
</dbReference>
<dbReference type="Pfam" id="PF13450">
    <property type="entry name" value="NAD_binding_8"/>
    <property type="match status" value="1"/>
</dbReference>
<dbReference type="RefSeq" id="WP_012944430.1">
    <property type="nucleotide sequence ID" value="NC_013743.1"/>
</dbReference>
<dbReference type="HOGENOM" id="CLU_051347_0_0_2"/>
<sequence>MIGVVGGSLSGLAAAYRLRQRGYDVRVFEPGDELGGIAATTPSPTSPSSSSAQSPSSSAPSQSPSWPSPLSPSSPSGTATTPLERVPVSFTRPRDEVALELLAELGLSGHLEWGPIRTAMYVDGIVHPVDAPWEFLAYPPLSLSDTARLAALQSGIDCRGLPRRRPQFDAYEPSDYSDVPAEAFVREHASDAVYERFYGPLLEARFGSAAANVSAAWVLEHCRGRVDRTRFGREKHGYFAESAAVLVEALVDAVGRERIATNARVSELGTADGAVESLTVDRGDASERHAVDAVVLATVPEALESSLGSPSVSFRTRTCLRVSTTAETQLTDAYRVTMVDDAPFGELVAPTIPRSPDASSGHRYYLLDGGEAVADGRSSATIERRWLEALASRFSAFDRNDLVAVDSTRIRQPVPDGVHSSVNGASPHARATDLDGIYDATVVRQPQFPQRRAGGALETGLRCARAVSEPSRRSRLDGRRITEQ</sequence>
<keyword evidence="4" id="KW-1185">Reference proteome</keyword>
<dbReference type="Gene3D" id="3.90.660.20">
    <property type="entry name" value="Protoporphyrinogen oxidase, mitochondrial, domain 2"/>
    <property type="match status" value="1"/>
</dbReference>
<evidence type="ECO:0000313" key="3">
    <source>
        <dbReference type="EMBL" id="ADB62173.1"/>
    </source>
</evidence>
<dbReference type="InterPro" id="IPR036188">
    <property type="entry name" value="FAD/NAD-bd_sf"/>
</dbReference>
<dbReference type="OrthoDB" id="11867at2157"/>
<dbReference type="Gene3D" id="1.10.3110.10">
    <property type="entry name" value="protoporphyrinogen ix oxidase, domain 3"/>
    <property type="match status" value="1"/>
</dbReference>
<proteinExistence type="predicted"/>
<dbReference type="KEGG" id="htu:Htur_3309"/>
<protein>
    <submittedName>
        <fullName evidence="3">Amine oxidase</fullName>
    </submittedName>
</protein>
<dbReference type="InterPro" id="IPR050464">
    <property type="entry name" value="Zeta_carotene_desat/Oxidored"/>
</dbReference>
<dbReference type="Proteomes" id="UP000001903">
    <property type="component" value="Chromosome"/>
</dbReference>
<feature type="compositionally biased region" description="Low complexity" evidence="1">
    <location>
        <begin position="38"/>
        <end position="65"/>
    </location>
</feature>